<feature type="domain" description="Tubulin/FtsZ 2-layer sandwich" evidence="11">
    <location>
        <begin position="234"/>
        <end position="371"/>
    </location>
</feature>
<dbReference type="InterPro" id="IPR037103">
    <property type="entry name" value="Tubulin/FtsZ-like_C"/>
</dbReference>
<dbReference type="InterPro" id="IPR008280">
    <property type="entry name" value="Tub_FtsZ_C"/>
</dbReference>
<comment type="subunit">
    <text evidence="8">Dimer of alpha and beta chains. A typical microtubule is a hollow water-filled tube with an outer diameter of 25 nm and an inner diameter of 15 nM. Alpha-beta heterodimers associate head-to-tail to form protofilaments running lengthwise along the microtubule wall with the beta-tubulin subunit facing the microtubule plus end conferring a structural polarity. Microtubules usually have 13 protofilaments but different protofilament numbers can be found in some organisms and specialized cells.</text>
</comment>
<evidence type="ECO:0000313" key="13">
    <source>
        <dbReference type="RefSeq" id="XP_040945355.1"/>
    </source>
</evidence>
<dbReference type="SMART" id="SM00864">
    <property type="entry name" value="Tubulin"/>
    <property type="match status" value="1"/>
</dbReference>
<feature type="compositionally biased region" description="Acidic residues" evidence="9">
    <location>
        <begin position="417"/>
        <end position="435"/>
    </location>
</feature>
<dbReference type="PRINTS" id="PR01163">
    <property type="entry name" value="BETATUBULIN"/>
</dbReference>
<evidence type="ECO:0000256" key="3">
    <source>
        <dbReference type="ARBA" id="ARBA00022490"/>
    </source>
</evidence>
<evidence type="ECO:0000259" key="10">
    <source>
        <dbReference type="SMART" id="SM00864"/>
    </source>
</evidence>
<proteinExistence type="inferred from homology"/>
<dbReference type="PROSITE" id="PS00227">
    <property type="entry name" value="TUBULIN"/>
    <property type="match status" value="1"/>
</dbReference>
<dbReference type="CDD" id="cd02187">
    <property type="entry name" value="beta_tubulin"/>
    <property type="match status" value="1"/>
</dbReference>
<dbReference type="Gene3D" id="3.30.1330.20">
    <property type="entry name" value="Tubulin/FtsZ, C-terminal domain"/>
    <property type="match status" value="1"/>
</dbReference>
<dbReference type="SMART" id="SM00865">
    <property type="entry name" value="Tubulin_C"/>
    <property type="match status" value="1"/>
</dbReference>
<dbReference type="InterPro" id="IPR017975">
    <property type="entry name" value="Tubulin_CS"/>
</dbReference>
<reference evidence="12" key="1">
    <citation type="journal article" date="2020" name="Nat. Genet.">
        <title>Genomic diversifications of five Gossypium allopolyploid species and their impact on cotton improvement.</title>
        <authorList>
            <person name="Chen Z.J."/>
            <person name="Sreedasyam A."/>
            <person name="Ando A."/>
            <person name="Song Q."/>
            <person name="De Santiago L.M."/>
            <person name="Hulse-Kemp A.M."/>
            <person name="Ding M."/>
            <person name="Ye W."/>
            <person name="Kirkbride R.C."/>
            <person name="Jenkins J."/>
            <person name="Plott C."/>
            <person name="Lovell J."/>
            <person name="Lin Y.M."/>
            <person name="Vaughn R."/>
            <person name="Liu B."/>
            <person name="Simpson S."/>
            <person name="Scheffler B.E."/>
            <person name="Wen L."/>
            <person name="Saski C.A."/>
            <person name="Grover C.E."/>
            <person name="Hu G."/>
            <person name="Conover J.L."/>
            <person name="Carlson J.W."/>
            <person name="Shu S."/>
            <person name="Boston L.B."/>
            <person name="Williams M."/>
            <person name="Peterson D.G."/>
            <person name="McGee K."/>
            <person name="Jones D.C."/>
            <person name="Wendel J.F."/>
            <person name="Stelly D.M."/>
            <person name="Grimwood J."/>
            <person name="Schmutz J."/>
        </authorList>
    </citation>
    <scope>NUCLEOTIDE SEQUENCE [LARGE SCALE GENOMIC DNA]</scope>
    <source>
        <strain evidence="12">cv. TM-1</strain>
    </source>
</reference>
<evidence type="ECO:0000256" key="1">
    <source>
        <dbReference type="ARBA" id="ARBA00004496"/>
    </source>
</evidence>
<comment type="function">
    <text evidence="7 8">Tubulin is the major constituent of microtubules, a cylinder consisting of laterally associated linear protofilaments composed of alpha- and beta-tubulin heterodimers. Microtubules grow by the addition of GTP-tubulin dimers to the microtubule end, where a stabilizing cap forms. Below the cap, tubulin dimers are in GDP-bound state, owing to GTPase activity of alpha-tubulin.</text>
</comment>
<evidence type="ECO:0000256" key="7">
    <source>
        <dbReference type="ARBA" id="ARBA00034296"/>
    </source>
</evidence>
<keyword evidence="3" id="KW-0963">Cytoplasm</keyword>
<evidence type="ECO:0000256" key="8">
    <source>
        <dbReference type="RuleBase" id="RU000352"/>
    </source>
</evidence>
<keyword evidence="6 8" id="KW-0342">GTP-binding</keyword>
<dbReference type="Pfam" id="PF03953">
    <property type="entry name" value="Tubulin_C"/>
    <property type="match status" value="1"/>
</dbReference>
<dbReference type="InterPro" id="IPR018316">
    <property type="entry name" value="Tubulin/FtsZ_2-layer-sand-dom"/>
</dbReference>
<dbReference type="Gene3D" id="1.10.287.600">
    <property type="entry name" value="Helix hairpin bin"/>
    <property type="match status" value="1"/>
</dbReference>
<comment type="subcellular location">
    <subcellularLocation>
        <location evidence="1">Cytoplasm</location>
    </subcellularLocation>
</comment>
<evidence type="ECO:0000256" key="6">
    <source>
        <dbReference type="ARBA" id="ARBA00023134"/>
    </source>
</evidence>
<dbReference type="InterPro" id="IPR002453">
    <property type="entry name" value="Beta_tubulin"/>
</dbReference>
<dbReference type="PANTHER" id="PTHR11588">
    <property type="entry name" value="TUBULIN"/>
    <property type="match status" value="1"/>
</dbReference>
<dbReference type="GeneID" id="107910643"/>
<organism evidence="12 13">
    <name type="scientific">Gossypium hirsutum</name>
    <name type="common">Upland cotton</name>
    <name type="synonym">Gossypium mexicanum</name>
    <dbReference type="NCBI Taxonomy" id="3635"/>
    <lineage>
        <taxon>Eukaryota</taxon>
        <taxon>Viridiplantae</taxon>
        <taxon>Streptophyta</taxon>
        <taxon>Embryophyta</taxon>
        <taxon>Tracheophyta</taxon>
        <taxon>Spermatophyta</taxon>
        <taxon>Magnoliopsida</taxon>
        <taxon>eudicotyledons</taxon>
        <taxon>Gunneridae</taxon>
        <taxon>Pentapetalae</taxon>
        <taxon>rosids</taxon>
        <taxon>malvids</taxon>
        <taxon>Malvales</taxon>
        <taxon>Malvaceae</taxon>
        <taxon>Malvoideae</taxon>
        <taxon>Gossypium</taxon>
    </lineage>
</organism>
<gene>
    <name evidence="13" type="primary">LOC107910643</name>
</gene>
<dbReference type="PRINTS" id="PR01161">
    <property type="entry name" value="TUBULIN"/>
</dbReference>
<dbReference type="RefSeq" id="XP_040945355.1">
    <property type="nucleotide sequence ID" value="XM_041089421.1"/>
</dbReference>
<keyword evidence="5 8" id="KW-0547">Nucleotide-binding</keyword>
<dbReference type="Gene3D" id="3.40.50.1440">
    <property type="entry name" value="Tubulin/FtsZ, GTPase domain"/>
    <property type="match status" value="1"/>
</dbReference>
<protein>
    <recommendedName>
        <fullName evidence="8">Tubulin beta chain</fullName>
    </recommendedName>
</protein>
<evidence type="ECO:0000313" key="12">
    <source>
        <dbReference type="Proteomes" id="UP000818029"/>
    </source>
</evidence>
<dbReference type="InterPro" id="IPR003008">
    <property type="entry name" value="Tubulin_FtsZ_GTPase"/>
</dbReference>
<evidence type="ECO:0000256" key="4">
    <source>
        <dbReference type="ARBA" id="ARBA00022701"/>
    </source>
</evidence>
<dbReference type="SUPFAM" id="SSF55307">
    <property type="entry name" value="Tubulin C-terminal domain-like"/>
    <property type="match status" value="1"/>
</dbReference>
<evidence type="ECO:0000256" key="2">
    <source>
        <dbReference type="ARBA" id="ARBA00009636"/>
    </source>
</evidence>
<dbReference type="SUPFAM" id="SSF52490">
    <property type="entry name" value="Tubulin nucleotide-binding domain-like"/>
    <property type="match status" value="1"/>
</dbReference>
<keyword evidence="12" id="KW-1185">Reference proteome</keyword>
<evidence type="ECO:0000256" key="5">
    <source>
        <dbReference type="ARBA" id="ARBA00022741"/>
    </source>
</evidence>
<dbReference type="Proteomes" id="UP000818029">
    <property type="component" value="Chromosome D02"/>
</dbReference>
<evidence type="ECO:0000256" key="9">
    <source>
        <dbReference type="SAM" id="MobiDB-lite"/>
    </source>
</evidence>
<keyword evidence="4 8" id="KW-0493">Microtubule</keyword>
<feature type="region of interest" description="Disordered" evidence="9">
    <location>
        <begin position="413"/>
        <end position="435"/>
    </location>
</feature>
<dbReference type="InterPro" id="IPR000217">
    <property type="entry name" value="Tubulin"/>
</dbReference>
<dbReference type="InterPro" id="IPR036525">
    <property type="entry name" value="Tubulin/FtsZ_GTPase_sf"/>
</dbReference>
<accession>A0ABM2ZRS4</accession>
<evidence type="ECO:0000259" key="11">
    <source>
        <dbReference type="SMART" id="SM00865"/>
    </source>
</evidence>
<reference evidence="13" key="2">
    <citation type="submission" date="2025-08" db="UniProtKB">
        <authorList>
            <consortium name="RefSeq"/>
        </authorList>
    </citation>
    <scope>IDENTIFICATION</scope>
</reference>
<sequence>MELTTLENITVTPTFSWIASMSTTMKPVVEGMSHALFSWIWSRALWIPSDLVLLDKSFAPITSSSDSLVLATTGPRVITRRELSSLILFLMLSGKRLRIVIACKKMAITPNLTLWATVTGFQVCHSLGGGTGSGMGTLLISKIREEYPDRMMLTFSVFPSPKVSDTVVEPYNSTLSVHQLVENADECMVLDNEALYDICFRTLKLATPTFGDLNHLISATMSGVTCCLRFPGQLNSDLRKLAVNLIPFPRLHFFMVGFAPLTSRGSQQYRALTVPELTQQMWDAKNMMCAADPRHGRYLTACAMFRGKMSTKEVDEQMINVQNKNSSYFVEWIPNNVKSSVCDIPPKGLKMASTFIGNSTSIQEMFRRVSEQFTAMFRRKAFLHWYTGEGMDEMEFTEAESNMNDLVAEYQQYQDATADDEYEDELEEEEEEVGA</sequence>
<comment type="similarity">
    <text evidence="2 8">Belongs to the tubulin family.</text>
</comment>
<dbReference type="InterPro" id="IPR023123">
    <property type="entry name" value="Tubulin_C"/>
</dbReference>
<feature type="domain" description="Tubulin/FtsZ GTPase" evidence="10">
    <location>
        <begin position="74"/>
        <end position="232"/>
    </location>
</feature>
<name>A0ABM2ZRS4_GOSHI</name>
<dbReference type="Pfam" id="PF00091">
    <property type="entry name" value="Tubulin"/>
    <property type="match status" value="1"/>
</dbReference>